<dbReference type="GO" id="GO:0042802">
    <property type="term" value="F:identical protein binding"/>
    <property type="evidence" value="ECO:0007669"/>
    <property type="project" value="UniProtKB-ARBA"/>
</dbReference>
<dbReference type="InterPro" id="IPR027266">
    <property type="entry name" value="TrmE/GcvT-like"/>
</dbReference>
<dbReference type="Gene3D" id="1.20.120.430">
    <property type="entry name" value="tRNA modification GTPase MnmE domain 2"/>
    <property type="match status" value="1"/>
</dbReference>
<comment type="similarity">
    <text evidence="1">Belongs to the TRAFAC class TrmE-Era-EngA-EngB-Septin-like GTPase superfamily. TrmE GTPase family.</text>
</comment>
<dbReference type="GO" id="GO:0003924">
    <property type="term" value="F:GTPase activity"/>
    <property type="evidence" value="ECO:0007669"/>
    <property type="project" value="InterPro"/>
</dbReference>
<dbReference type="CDD" id="cd04164">
    <property type="entry name" value="trmE"/>
    <property type="match status" value="1"/>
</dbReference>
<evidence type="ECO:0000256" key="5">
    <source>
        <dbReference type="ARBA" id="ARBA00022741"/>
    </source>
</evidence>
<evidence type="ECO:0000256" key="4">
    <source>
        <dbReference type="ARBA" id="ARBA00022723"/>
    </source>
</evidence>
<reference evidence="12" key="1">
    <citation type="journal article" date="2020" name="mSystems">
        <title>Genome- and Community-Level Interaction Insights into Carbon Utilization and Element Cycling Functions of Hydrothermarchaeota in Hydrothermal Sediment.</title>
        <authorList>
            <person name="Zhou Z."/>
            <person name="Liu Y."/>
            <person name="Xu W."/>
            <person name="Pan J."/>
            <person name="Luo Z.H."/>
            <person name="Li M."/>
        </authorList>
    </citation>
    <scope>NUCLEOTIDE SEQUENCE [LARGE SCALE GENOMIC DNA]</scope>
    <source>
        <strain evidence="12">HyVt-219</strain>
    </source>
</reference>
<evidence type="ECO:0000256" key="8">
    <source>
        <dbReference type="ARBA" id="ARBA00022958"/>
    </source>
</evidence>
<dbReference type="FunFam" id="3.30.1360.120:FF:000003">
    <property type="entry name" value="tRNA modification GTPase MnmE"/>
    <property type="match status" value="1"/>
</dbReference>
<dbReference type="Pfam" id="PF10396">
    <property type="entry name" value="TrmE_N"/>
    <property type="match status" value="1"/>
</dbReference>
<dbReference type="HAMAP" id="MF_00379">
    <property type="entry name" value="GTPase_MnmE"/>
    <property type="match status" value="1"/>
</dbReference>
<keyword evidence="10" id="KW-0175">Coiled coil</keyword>
<dbReference type="PANTHER" id="PTHR42714">
    <property type="entry name" value="TRNA MODIFICATION GTPASE GTPBP3"/>
    <property type="match status" value="1"/>
</dbReference>
<evidence type="ECO:0000256" key="2">
    <source>
        <dbReference type="ARBA" id="ARBA00022490"/>
    </source>
</evidence>
<dbReference type="GO" id="GO:0005829">
    <property type="term" value="C:cytosol"/>
    <property type="evidence" value="ECO:0007669"/>
    <property type="project" value="TreeGrafter"/>
</dbReference>
<dbReference type="CDD" id="cd14858">
    <property type="entry name" value="TrmE_N"/>
    <property type="match status" value="1"/>
</dbReference>
<gene>
    <name evidence="12" type="primary">mnmE</name>
    <name evidence="12" type="ORF">ENG47_07380</name>
</gene>
<evidence type="ECO:0000256" key="6">
    <source>
        <dbReference type="ARBA" id="ARBA00022801"/>
    </source>
</evidence>
<sequence length="373" mass="41617">MNLEDTIVAISTPIGESGIGIVRMSGREAFPIAKKIFVPSSNNKISWSSSFKIYYGWIVNPDTKEKIDEVLLSLMKAPRTYTRQDIVEINCHGGATVLREVLNLCMRLGARLAEPGEFTKRAFLNGRIDLSQAESVLDIVQAKTEESLKLAVKTLNGSLAKCISSLRENMIDLLSSIEAEIDFSEEEIEITPREEKKRKLKVLLEKINALLEREKTAQLYREGIKAVIAGKTNVGKSSLLNALLERERAIVSYLPGTTRDTIEEVINIKGFPIKIVDTAGLKGAKNVIEEEGIKRTYHSLQEADLVLFMIDGSSTIEKEDKQVFKTIEKLKKKTLLIINKIDLPQVVDKNKLKNIFPCSNLIEISATKGTNLD</sequence>
<dbReference type="GO" id="GO:0005525">
    <property type="term" value="F:GTP binding"/>
    <property type="evidence" value="ECO:0007669"/>
    <property type="project" value="UniProtKB-KW"/>
</dbReference>
<dbReference type="PANTHER" id="PTHR42714:SF2">
    <property type="entry name" value="TRNA MODIFICATION GTPASE GTPBP3, MITOCHONDRIAL"/>
    <property type="match status" value="1"/>
</dbReference>
<proteinExistence type="inferred from homology"/>
<organism evidence="12">
    <name type="scientific">Aerophobetes bacterium</name>
    <dbReference type="NCBI Taxonomy" id="2030807"/>
    <lineage>
        <taxon>Bacteria</taxon>
        <taxon>Candidatus Aerophobota</taxon>
    </lineage>
</organism>
<dbReference type="GO" id="GO:0030488">
    <property type="term" value="P:tRNA methylation"/>
    <property type="evidence" value="ECO:0007669"/>
    <property type="project" value="TreeGrafter"/>
</dbReference>
<dbReference type="Gene3D" id="3.30.1360.120">
    <property type="entry name" value="Probable tRNA modification gtpase trme, domain 1"/>
    <property type="match status" value="1"/>
</dbReference>
<keyword evidence="9" id="KW-0342">GTP-binding</keyword>
<keyword evidence="8" id="KW-0630">Potassium</keyword>
<keyword evidence="5" id="KW-0547">Nucleotide-binding</keyword>
<dbReference type="Proteomes" id="UP000885660">
    <property type="component" value="Unassembled WGS sequence"/>
</dbReference>
<keyword evidence="6" id="KW-0378">Hydrolase</keyword>
<keyword evidence="4" id="KW-0479">Metal-binding</keyword>
<dbReference type="Gene3D" id="3.40.50.300">
    <property type="entry name" value="P-loop containing nucleotide triphosphate hydrolases"/>
    <property type="match status" value="1"/>
</dbReference>
<evidence type="ECO:0000259" key="11">
    <source>
        <dbReference type="PROSITE" id="PS51709"/>
    </source>
</evidence>
<dbReference type="Pfam" id="PF12631">
    <property type="entry name" value="MnmE_helical"/>
    <property type="match status" value="1"/>
</dbReference>
<dbReference type="NCBIfam" id="TIGR00450">
    <property type="entry name" value="mnmE_trmE_thdF"/>
    <property type="match status" value="1"/>
</dbReference>
<dbReference type="InterPro" id="IPR006073">
    <property type="entry name" value="GTP-bd"/>
</dbReference>
<dbReference type="InterPro" id="IPR027417">
    <property type="entry name" value="P-loop_NTPase"/>
</dbReference>
<keyword evidence="2" id="KW-0963">Cytoplasm</keyword>
<protein>
    <submittedName>
        <fullName evidence="12">tRNA uridine-5-carboxymethylaminomethyl(34) synthesis GTPase MnmE</fullName>
    </submittedName>
</protein>
<dbReference type="GO" id="GO:0002098">
    <property type="term" value="P:tRNA wobble uridine modification"/>
    <property type="evidence" value="ECO:0007669"/>
    <property type="project" value="TreeGrafter"/>
</dbReference>
<evidence type="ECO:0000256" key="1">
    <source>
        <dbReference type="ARBA" id="ARBA00011043"/>
    </source>
</evidence>
<dbReference type="PROSITE" id="PS51709">
    <property type="entry name" value="G_TRME"/>
    <property type="match status" value="1"/>
</dbReference>
<comment type="caution">
    <text evidence="12">The sequence shown here is derived from an EMBL/GenBank/DDBJ whole genome shotgun (WGS) entry which is preliminary data.</text>
</comment>
<evidence type="ECO:0000256" key="3">
    <source>
        <dbReference type="ARBA" id="ARBA00022694"/>
    </source>
</evidence>
<name>A0A7V0N2R7_UNCAE</name>
<keyword evidence="7" id="KW-0460">Magnesium</keyword>
<dbReference type="InterPro" id="IPR027368">
    <property type="entry name" value="MnmE_dom2"/>
</dbReference>
<dbReference type="NCBIfam" id="TIGR00231">
    <property type="entry name" value="small_GTP"/>
    <property type="match status" value="1"/>
</dbReference>
<dbReference type="InterPro" id="IPR004520">
    <property type="entry name" value="GTPase_MnmE"/>
</dbReference>
<dbReference type="InterPro" id="IPR005225">
    <property type="entry name" value="Small_GTP-bd"/>
</dbReference>
<dbReference type="GO" id="GO:0046872">
    <property type="term" value="F:metal ion binding"/>
    <property type="evidence" value="ECO:0007669"/>
    <property type="project" value="UniProtKB-KW"/>
</dbReference>
<feature type="coiled-coil region" evidence="10">
    <location>
        <begin position="167"/>
        <end position="213"/>
    </location>
</feature>
<evidence type="ECO:0000256" key="9">
    <source>
        <dbReference type="ARBA" id="ARBA00023134"/>
    </source>
</evidence>
<accession>A0A7V0N2R7</accession>
<feature type="domain" description="TrmE-type G" evidence="11">
    <location>
        <begin position="223"/>
        <end position="373"/>
    </location>
</feature>
<dbReference type="AlphaFoldDB" id="A0A7V0N2R7"/>
<dbReference type="EMBL" id="DRBC01000448">
    <property type="protein sequence ID" value="HDN85556.1"/>
    <property type="molecule type" value="Genomic_DNA"/>
</dbReference>
<dbReference type="FunFam" id="3.40.50.300:FF:001376">
    <property type="entry name" value="tRNA modification GTPase MnmE"/>
    <property type="match status" value="1"/>
</dbReference>
<evidence type="ECO:0000256" key="7">
    <source>
        <dbReference type="ARBA" id="ARBA00022842"/>
    </source>
</evidence>
<dbReference type="Pfam" id="PF01926">
    <property type="entry name" value="MMR_HSR1"/>
    <property type="match status" value="1"/>
</dbReference>
<dbReference type="InterPro" id="IPR031168">
    <property type="entry name" value="G_TrmE"/>
</dbReference>
<dbReference type="InterPro" id="IPR018948">
    <property type="entry name" value="GTP-bd_TrmE_N"/>
</dbReference>
<evidence type="ECO:0000313" key="12">
    <source>
        <dbReference type="EMBL" id="HDN85556.1"/>
    </source>
</evidence>
<dbReference type="PRINTS" id="PR00449">
    <property type="entry name" value="RASTRNSFRMNG"/>
</dbReference>
<feature type="non-terminal residue" evidence="12">
    <location>
        <position position="373"/>
    </location>
</feature>
<evidence type="ECO:0000256" key="10">
    <source>
        <dbReference type="SAM" id="Coils"/>
    </source>
</evidence>
<dbReference type="InterPro" id="IPR025867">
    <property type="entry name" value="MnmE_helical"/>
</dbReference>
<dbReference type="SUPFAM" id="SSF52540">
    <property type="entry name" value="P-loop containing nucleoside triphosphate hydrolases"/>
    <property type="match status" value="1"/>
</dbReference>
<keyword evidence="3" id="KW-0819">tRNA processing</keyword>